<accession>A0A0F9FSF4</accession>
<proteinExistence type="predicted"/>
<feature type="domain" description="Putative regulatory protein FmdB zinc ribbon" evidence="1">
    <location>
        <begin position="1"/>
        <end position="42"/>
    </location>
</feature>
<name>A0A0F9FSF4_9ZZZZ</name>
<evidence type="ECO:0000259" key="1">
    <source>
        <dbReference type="SMART" id="SM00834"/>
    </source>
</evidence>
<dbReference type="EMBL" id="LAZR01020374">
    <property type="protein sequence ID" value="KKL89128.1"/>
    <property type="molecule type" value="Genomic_DNA"/>
</dbReference>
<organism evidence="2">
    <name type="scientific">marine sediment metagenome</name>
    <dbReference type="NCBI Taxonomy" id="412755"/>
    <lineage>
        <taxon>unclassified sequences</taxon>
        <taxon>metagenomes</taxon>
        <taxon>ecological metagenomes</taxon>
    </lineage>
</organism>
<gene>
    <name evidence="2" type="ORF">LCGC14_1917800</name>
</gene>
<dbReference type="NCBIfam" id="TIGR02605">
    <property type="entry name" value="CxxC_CxxC_SSSS"/>
    <property type="match status" value="1"/>
</dbReference>
<sequence length="113" mass="13122">MPLYDYTCDDCKCEYETFQRIKDESIKVCPICGSPTYHRVPTLPNTPMKEFQTPIEMNSVAMTYHQDIVDFKRQNPDVECSHDPKDPLYGVPIAKSRQEKLKVLDKVGFCEKN</sequence>
<dbReference type="InterPro" id="IPR013429">
    <property type="entry name" value="Regulatory_FmdB_Zinc_ribbon"/>
</dbReference>
<dbReference type="AlphaFoldDB" id="A0A0F9FSF4"/>
<evidence type="ECO:0000313" key="2">
    <source>
        <dbReference type="EMBL" id="KKL89128.1"/>
    </source>
</evidence>
<reference evidence="2" key="1">
    <citation type="journal article" date="2015" name="Nature">
        <title>Complex archaea that bridge the gap between prokaryotes and eukaryotes.</title>
        <authorList>
            <person name="Spang A."/>
            <person name="Saw J.H."/>
            <person name="Jorgensen S.L."/>
            <person name="Zaremba-Niedzwiedzka K."/>
            <person name="Martijn J."/>
            <person name="Lind A.E."/>
            <person name="van Eijk R."/>
            <person name="Schleper C."/>
            <person name="Guy L."/>
            <person name="Ettema T.J."/>
        </authorList>
    </citation>
    <scope>NUCLEOTIDE SEQUENCE</scope>
</reference>
<dbReference type="SMART" id="SM00834">
    <property type="entry name" value="CxxC_CXXC_SSSS"/>
    <property type="match status" value="1"/>
</dbReference>
<comment type="caution">
    <text evidence="2">The sequence shown here is derived from an EMBL/GenBank/DDBJ whole genome shotgun (WGS) entry which is preliminary data.</text>
</comment>
<protein>
    <recommendedName>
        <fullName evidence="1">Putative regulatory protein FmdB zinc ribbon domain-containing protein</fullName>
    </recommendedName>
</protein>
<dbReference type="Pfam" id="PF09723">
    <property type="entry name" value="Zn_ribbon_8"/>
    <property type="match status" value="1"/>
</dbReference>